<feature type="region of interest" description="C-terminal hotdog fold" evidence="7">
    <location>
        <begin position="1040"/>
        <end position="1185"/>
    </location>
</feature>
<dbReference type="PROSITE" id="PS01162">
    <property type="entry name" value="QOR_ZETA_CRYSTAL"/>
    <property type="match status" value="1"/>
</dbReference>
<dbReference type="InterPro" id="IPR016036">
    <property type="entry name" value="Malonyl_transacylase_ACP-bd"/>
</dbReference>
<accession>A0ABU0LCM3</accession>
<keyword evidence="5" id="KW-0511">Multifunctional enzyme</keyword>
<dbReference type="Gene3D" id="3.30.70.3290">
    <property type="match status" value="1"/>
</dbReference>
<feature type="domain" description="Ketosynthase family 3 (KS3)" evidence="10">
    <location>
        <begin position="18"/>
        <end position="438"/>
    </location>
</feature>
<dbReference type="InterPro" id="IPR042104">
    <property type="entry name" value="PKS_dehydratase_sf"/>
</dbReference>
<dbReference type="InterPro" id="IPR002364">
    <property type="entry name" value="Quin_OxRdtase/zeta-crystal_CS"/>
</dbReference>
<evidence type="ECO:0000259" key="9">
    <source>
        <dbReference type="PROSITE" id="PS50075"/>
    </source>
</evidence>
<dbReference type="Gene3D" id="3.40.47.10">
    <property type="match status" value="1"/>
</dbReference>
<evidence type="ECO:0000313" key="13">
    <source>
        <dbReference type="Proteomes" id="UP001241747"/>
    </source>
</evidence>
<keyword evidence="2" id="KW-0597">Phosphoprotein</keyword>
<keyword evidence="4" id="KW-0521">NADP</keyword>
<evidence type="ECO:0000259" key="10">
    <source>
        <dbReference type="PROSITE" id="PS52004"/>
    </source>
</evidence>
<dbReference type="RefSeq" id="WP_272903772.1">
    <property type="nucleotide sequence ID" value="NZ_JABWGX010000005.1"/>
</dbReference>
<dbReference type="SMART" id="SM00826">
    <property type="entry name" value="PKS_DH"/>
    <property type="match status" value="1"/>
</dbReference>
<dbReference type="InterPro" id="IPR013968">
    <property type="entry name" value="PKS_KR"/>
</dbReference>
<dbReference type="PROSITE" id="PS52004">
    <property type="entry name" value="KS3_2"/>
    <property type="match status" value="1"/>
</dbReference>
<gene>
    <name evidence="12" type="ORF">QOZ94_001657</name>
</gene>
<evidence type="ECO:0000256" key="1">
    <source>
        <dbReference type="ARBA" id="ARBA00022450"/>
    </source>
</evidence>
<dbReference type="Pfam" id="PF14765">
    <property type="entry name" value="PS-DH"/>
    <property type="match status" value="1"/>
</dbReference>
<dbReference type="SUPFAM" id="SSF47336">
    <property type="entry name" value="ACP-like"/>
    <property type="match status" value="1"/>
</dbReference>
<dbReference type="SMART" id="SM00829">
    <property type="entry name" value="PKS_ER"/>
    <property type="match status" value="1"/>
</dbReference>
<dbReference type="InterPro" id="IPR020807">
    <property type="entry name" value="PKS_DH"/>
</dbReference>
<dbReference type="Pfam" id="PF00109">
    <property type="entry name" value="ketoacyl-synt"/>
    <property type="match status" value="1"/>
</dbReference>
<dbReference type="PROSITE" id="PS51257">
    <property type="entry name" value="PROKAR_LIPOPROTEIN"/>
    <property type="match status" value="1"/>
</dbReference>
<feature type="region of interest" description="Disordered" evidence="8">
    <location>
        <begin position="1017"/>
        <end position="1037"/>
    </location>
</feature>
<dbReference type="Pfam" id="PF16197">
    <property type="entry name" value="KAsynt_C_assoc"/>
    <property type="match status" value="1"/>
</dbReference>
<dbReference type="InterPro" id="IPR014031">
    <property type="entry name" value="Ketoacyl_synth_C"/>
</dbReference>
<dbReference type="InterPro" id="IPR057326">
    <property type="entry name" value="KR_dom"/>
</dbReference>
<dbReference type="InterPro" id="IPR049900">
    <property type="entry name" value="PKS_mFAS_DH"/>
</dbReference>
<dbReference type="InterPro" id="IPR032821">
    <property type="entry name" value="PKS_assoc"/>
</dbReference>
<dbReference type="PANTHER" id="PTHR43775:SF37">
    <property type="entry name" value="SI:DKEY-61P9.11"/>
    <property type="match status" value="1"/>
</dbReference>
<dbReference type="SMART" id="SM00823">
    <property type="entry name" value="PKS_PP"/>
    <property type="match status" value="1"/>
</dbReference>
<protein>
    <submittedName>
        <fullName evidence="12">Acyl transferase domain-containing protein/acyl carrier protein/short-subunit dehydrogenase</fullName>
    </submittedName>
</protein>
<dbReference type="InterPro" id="IPR013154">
    <property type="entry name" value="ADH-like_N"/>
</dbReference>
<evidence type="ECO:0000256" key="4">
    <source>
        <dbReference type="ARBA" id="ARBA00022857"/>
    </source>
</evidence>
<dbReference type="InterPro" id="IPR014030">
    <property type="entry name" value="Ketoacyl_synth_N"/>
</dbReference>
<dbReference type="GO" id="GO:0016740">
    <property type="term" value="F:transferase activity"/>
    <property type="evidence" value="ECO:0007669"/>
    <property type="project" value="UniProtKB-KW"/>
</dbReference>
<organism evidence="12 13">
    <name type="scientific">Xanthobacter agilis</name>
    <dbReference type="NCBI Taxonomy" id="47492"/>
    <lineage>
        <taxon>Bacteria</taxon>
        <taxon>Pseudomonadati</taxon>
        <taxon>Pseudomonadota</taxon>
        <taxon>Alphaproteobacteria</taxon>
        <taxon>Hyphomicrobiales</taxon>
        <taxon>Xanthobacteraceae</taxon>
        <taxon>Xanthobacter</taxon>
    </lineage>
</organism>
<evidence type="ECO:0000256" key="2">
    <source>
        <dbReference type="ARBA" id="ARBA00022553"/>
    </source>
</evidence>
<dbReference type="InterPro" id="IPR016035">
    <property type="entry name" value="Acyl_Trfase/lysoPLipase"/>
</dbReference>
<dbReference type="InterPro" id="IPR049551">
    <property type="entry name" value="PKS_DH_C"/>
</dbReference>
<dbReference type="InterPro" id="IPR020843">
    <property type="entry name" value="ER"/>
</dbReference>
<evidence type="ECO:0000313" key="12">
    <source>
        <dbReference type="EMBL" id="MDQ0504875.1"/>
    </source>
</evidence>
<dbReference type="SUPFAM" id="SSF52151">
    <property type="entry name" value="FabD/lysophospholipase-like"/>
    <property type="match status" value="1"/>
</dbReference>
<dbReference type="InterPro" id="IPR014043">
    <property type="entry name" value="Acyl_transferase_dom"/>
</dbReference>
<dbReference type="SMART" id="SM00825">
    <property type="entry name" value="PKS_KS"/>
    <property type="match status" value="1"/>
</dbReference>
<dbReference type="CDD" id="cd00833">
    <property type="entry name" value="PKS"/>
    <property type="match status" value="1"/>
</dbReference>
<dbReference type="Pfam" id="PF08240">
    <property type="entry name" value="ADH_N"/>
    <property type="match status" value="1"/>
</dbReference>
<feature type="active site" description="Proton acceptor; for dehydratase activity" evidence="7">
    <location>
        <position position="938"/>
    </location>
</feature>
<proteinExistence type="predicted"/>
<dbReference type="SUPFAM" id="SSF53901">
    <property type="entry name" value="Thiolase-like"/>
    <property type="match status" value="1"/>
</dbReference>
<evidence type="ECO:0000256" key="8">
    <source>
        <dbReference type="SAM" id="MobiDB-lite"/>
    </source>
</evidence>
<dbReference type="InterPro" id="IPR018201">
    <property type="entry name" value="Ketoacyl_synth_AS"/>
</dbReference>
<sequence>MTNRISRAQTPMPETGSTHVATILGYACRLPGAANVDAFWSLLSEGRCAVTEISPNRWAKERFLHPRSGEPGRTYTFAAGVLDNIYDFDAGAFGLSPREVEQVDPQQRILLELTREAFEHANLPLSEVEGKSVGVFVGASSLDYSVRFAADVCSIDPHFVTGNALSIISNRISFAFGFTGPSLTIDTACSSSLVAFDRAVRAIESGEVEVAVVAGVNILASPYNFVGFARAGMLSPTGRCRPFSAQADGYVRSEGAVAMVLRRLDATRGTLQPPRAVVLGTGTNSDGRTVGIALPNTSAQQALIETVYAARGIDPDALAFVEAHGTGTRVGDPAEANAIGNAIGRRRSAPLPIGSVKSNLGHLEPASGLAGLLKSLLALDHRVLPASLHLDEVNESIPFDALNLSPAQAPVPLPEGANAAAVSSFGFGGTNAHAVVRLPQASEIDAPAVADDATLPAALALSATSRKALAELADAYAQAIEAGADAATLANATAHGRAPLAHRLALPLDTGMPLAPALRRFAEDQPEPGIVNGVCDRAARVAFVFAGNGGQYVGMGRTAHVKNAAFRDSIARIDGFFMPRAGWSIAEALETPADQDRVAATEVAQPLLFAIGVALAESLMAYGCQPSAVLGHSVGEIPAAYISGALDLKDAVDVIYWRSKLQEPARGTGTMAVLMASKADANALIAASDAPGMVVAAVNSPSVVTIAGPRAELEALLRRARKNGIAGKRMDLDYPFHSPLMAPVEAPLREALKGLSPRAGSIPFFSTVTGALIDTSGLDGEYWWHNVREPVLFADAVVSAAEREKIDIFLEMGPRPVLTGHMRETLEPLSGSHVVLGSLQEKAPSHRDPVLHTLLSCFVEGAPVARDTLFGTPRPLGGVQLPLTPWQRQTILVPDTIEAADVGGSHRVHPLLGARLRQDSQEWHGLVDPQIVPYLADHQVNDTVVVPAAALAEMALAAGREIHGDVPLALEEFDILHALALGDEGGRESLVRVSPTGLVEILSRPRLTTDWTLNARGHLAPSASSPTGRPPADEPADAPVLPMTADDLYAAADRMGLHYGPQFRLVTEATKRGRTITLELMGEHADQGAFGGRHVLHPTVLDACLHGLLLAVDPASLDDGRVYLPARFGALHVFSTAPVARAELLVVRSSARSLLLDIRLLDAEGGLVARLDGARLRAATLSNMAEAETDYRQHVEALPAAVADIAVVEQVEAAFSGLDDSADAGDAFILLNAFSTALAHEAVTGLLKGETTQLAAVNADDLVERGILADDARPTLLALLAILASGGLAAREGQVWTVAADSGLPDSASILAEVLRDAPERAAEVTLGAYLADALPSHLAKGAPLRLTGALLEHWETAAPGARALQNTAFALVSDLKSDLDRATPARVLVVERTGVLALALLPLAQSGRIRLAVDGVDATSREALAARHPALAPLLAPAATDDGAEARYDVVIVGDPRPLVLETEGLAARLAKRVSGGGLLAVLQMESHPLAALITAAADPQKDGASALRPMSETAQRLASTGLLGVKTRRCVRPEAAVDVLLARVPLPDTDTPAAEAALAEALALEFGHSAAAATLIIAIDGSGHVAALHRVEAAGPLWSDLLAGSGDHRTLVVHPLIPATADPAALAALFTRTTALLEAVRAHAGKAEVWGLTRGGAPVAGTPLASACWGYGRVAINEFADLDLRLVDVAPELDADTAAGRLTALLLTAPDERELVIGAGPVGAVRTSTGTAARQASLPVGEATTTMSRLVSRPGSMDRLTWVGAPRAHVAADAVEIEVAASALNFRDVMFAQGVIGDEMLENGFTGPSLGFECSGVVSRVGSGVTGVKVGDRVMAFAPAAFASHVVVAASMAMPVPDNVPLKAAATIPVAFLTAWYGLVTQARLKRGEWVLVHGAAGGVGLAALQIAKWLGARIVATAGTPEKRALATLAGADLVLDSRSLAFVDDIRAAIGGVDVVLNSLAGEAMERSISVLKPFGRFVELGKRDYIGNTEIGLRPFARNLSYFGVDTDQLIAARPDALQDLFGDLVRLLADGTFTPLPYREFAADSAPEAFRLMQGAGHVGKILLTPPAAPPPVAETPAPFRAAPDGVHLVVGGTGGFGFETAMWLADHGATAIVAASRSGTLTPDAAARAAALAARGVTLTSESLDVRDAGAVQRFVDGLVARYGRLSGVVHAAMVLDDGLLRDLSAARFEKVLAPKIEGASHLDAATRTLKPEAAPDYFVMFSSATTLVGNPGQGNYVAANAFLEGLARDRRAAGLPALAVSWGAISDVGVLARETAINEKLKRRIGRHAMASATALKHLGAFLSEGDAIHPPAVTCAYIDWSTAGELALVKAPTFTGLLTDGRGERTLGKSSDLESLISGQSDHEARLTIARLLAEEIGKILRLPLEAVDLTRPLMDIGMDSLMSLELDMEVQRRFGVELPVLALGAGSTLMDVADKVLQQVRGSAEATGSSAEQVIAEAGIMDKHVDLDLDKDAIARLSAKVVSEREHASGGIL</sequence>
<feature type="domain" description="PKS/mFAS DH" evidence="11">
    <location>
        <begin position="909"/>
        <end position="1185"/>
    </location>
</feature>
<dbReference type="InterPro" id="IPR001227">
    <property type="entry name" value="Ac_transferase_dom_sf"/>
</dbReference>
<dbReference type="Pfam" id="PF21089">
    <property type="entry name" value="PKS_DH_N"/>
    <property type="match status" value="1"/>
</dbReference>
<feature type="region of interest" description="N-terminal hotdog fold" evidence="7">
    <location>
        <begin position="909"/>
        <end position="1026"/>
    </location>
</feature>
<keyword evidence="1" id="KW-0596">Phosphopantetheine</keyword>
<dbReference type="InterPro" id="IPR009081">
    <property type="entry name" value="PP-bd_ACP"/>
</dbReference>
<dbReference type="CDD" id="cd05195">
    <property type="entry name" value="enoyl_red"/>
    <property type="match status" value="1"/>
</dbReference>
<dbReference type="SUPFAM" id="SSF50129">
    <property type="entry name" value="GroES-like"/>
    <property type="match status" value="1"/>
</dbReference>
<dbReference type="Pfam" id="PF02801">
    <property type="entry name" value="Ketoacyl-synt_C"/>
    <property type="match status" value="1"/>
</dbReference>
<evidence type="ECO:0000259" key="11">
    <source>
        <dbReference type="PROSITE" id="PS52019"/>
    </source>
</evidence>
<dbReference type="Gene3D" id="3.40.50.720">
    <property type="entry name" value="NAD(P)-binding Rossmann-like Domain"/>
    <property type="match status" value="2"/>
</dbReference>
<dbReference type="Gene3D" id="3.90.180.10">
    <property type="entry name" value="Medium-chain alcohol dehydrogenases, catalytic domain"/>
    <property type="match status" value="1"/>
</dbReference>
<dbReference type="SMART" id="SM00822">
    <property type="entry name" value="PKS_KR"/>
    <property type="match status" value="1"/>
</dbReference>
<dbReference type="Gene3D" id="3.10.129.110">
    <property type="entry name" value="Polyketide synthase dehydratase"/>
    <property type="match status" value="1"/>
</dbReference>
<reference evidence="12 13" key="1">
    <citation type="submission" date="2023-07" db="EMBL/GenBank/DDBJ databases">
        <title>Genomic Encyclopedia of Type Strains, Phase IV (KMG-IV): sequencing the most valuable type-strain genomes for metagenomic binning, comparative biology and taxonomic classification.</title>
        <authorList>
            <person name="Goeker M."/>
        </authorList>
    </citation>
    <scope>NUCLEOTIDE SEQUENCE [LARGE SCALE GENOMIC DNA]</scope>
    <source>
        <strain evidence="12 13">DSM 3770</strain>
    </source>
</reference>
<evidence type="ECO:0000256" key="3">
    <source>
        <dbReference type="ARBA" id="ARBA00022679"/>
    </source>
</evidence>
<dbReference type="Gene3D" id="3.40.366.10">
    <property type="entry name" value="Malonyl-Coenzyme A Acyl Carrier Protein, domain 2"/>
    <property type="match status" value="1"/>
</dbReference>
<dbReference type="InterPro" id="IPR050091">
    <property type="entry name" value="PKS_NRPS_Biosynth_Enz"/>
</dbReference>
<feature type="active site" description="Proton donor; for dehydratase activity" evidence="7">
    <location>
        <position position="1102"/>
    </location>
</feature>
<dbReference type="Pfam" id="PF00550">
    <property type="entry name" value="PP-binding"/>
    <property type="match status" value="1"/>
</dbReference>
<dbReference type="SUPFAM" id="SSF55048">
    <property type="entry name" value="Probable ACP-binding domain of malonyl-CoA ACP transacylase"/>
    <property type="match status" value="1"/>
</dbReference>
<dbReference type="Pfam" id="PF00107">
    <property type="entry name" value="ADH_zinc_N"/>
    <property type="match status" value="1"/>
</dbReference>
<dbReference type="Pfam" id="PF00698">
    <property type="entry name" value="Acyl_transf_1"/>
    <property type="match status" value="1"/>
</dbReference>
<dbReference type="SUPFAM" id="SSF51735">
    <property type="entry name" value="NAD(P)-binding Rossmann-fold domains"/>
    <property type="match status" value="3"/>
</dbReference>
<dbReference type="EMBL" id="JAUSVY010000003">
    <property type="protein sequence ID" value="MDQ0504875.1"/>
    <property type="molecule type" value="Genomic_DNA"/>
</dbReference>
<keyword evidence="6" id="KW-0012">Acyltransferase</keyword>
<dbReference type="InterPro" id="IPR011032">
    <property type="entry name" value="GroES-like_sf"/>
</dbReference>
<dbReference type="InterPro" id="IPR049552">
    <property type="entry name" value="PKS_DH_N"/>
</dbReference>
<evidence type="ECO:0000256" key="7">
    <source>
        <dbReference type="PROSITE-ProRule" id="PRU01363"/>
    </source>
</evidence>
<dbReference type="InterPro" id="IPR020841">
    <property type="entry name" value="PKS_Beta-ketoAc_synthase_dom"/>
</dbReference>
<dbReference type="InterPro" id="IPR016039">
    <property type="entry name" value="Thiolase-like"/>
</dbReference>
<comment type="caution">
    <text evidence="12">The sequence shown here is derived from an EMBL/GenBank/DDBJ whole genome shotgun (WGS) entry which is preliminary data.</text>
</comment>
<dbReference type="Gene3D" id="1.10.1200.10">
    <property type="entry name" value="ACP-like"/>
    <property type="match status" value="1"/>
</dbReference>
<evidence type="ECO:0000256" key="5">
    <source>
        <dbReference type="ARBA" id="ARBA00023268"/>
    </source>
</evidence>
<name>A0ABU0LCM3_XANAG</name>
<dbReference type="InterPro" id="IPR013149">
    <property type="entry name" value="ADH-like_C"/>
</dbReference>
<dbReference type="Proteomes" id="UP001241747">
    <property type="component" value="Unassembled WGS sequence"/>
</dbReference>
<keyword evidence="13" id="KW-1185">Reference proteome</keyword>
<feature type="domain" description="Carrier" evidence="9">
    <location>
        <begin position="2373"/>
        <end position="2450"/>
    </location>
</feature>
<keyword evidence="3 12" id="KW-0808">Transferase</keyword>
<dbReference type="InterPro" id="IPR036736">
    <property type="entry name" value="ACP-like_sf"/>
</dbReference>
<dbReference type="PROSITE" id="PS50075">
    <property type="entry name" value="CARRIER"/>
    <property type="match status" value="1"/>
</dbReference>
<dbReference type="InterPro" id="IPR020806">
    <property type="entry name" value="PKS_PP-bd"/>
</dbReference>
<dbReference type="InterPro" id="IPR036291">
    <property type="entry name" value="NAD(P)-bd_dom_sf"/>
</dbReference>
<dbReference type="SMART" id="SM00827">
    <property type="entry name" value="PKS_AT"/>
    <property type="match status" value="1"/>
</dbReference>
<evidence type="ECO:0000256" key="6">
    <source>
        <dbReference type="ARBA" id="ARBA00023315"/>
    </source>
</evidence>
<dbReference type="PANTHER" id="PTHR43775">
    <property type="entry name" value="FATTY ACID SYNTHASE"/>
    <property type="match status" value="1"/>
</dbReference>
<dbReference type="Pfam" id="PF08659">
    <property type="entry name" value="KR"/>
    <property type="match status" value="1"/>
</dbReference>
<dbReference type="PROSITE" id="PS00606">
    <property type="entry name" value="KS3_1"/>
    <property type="match status" value="1"/>
</dbReference>
<dbReference type="PROSITE" id="PS52019">
    <property type="entry name" value="PKS_MFAS_DH"/>
    <property type="match status" value="1"/>
</dbReference>